<dbReference type="InterPro" id="IPR050188">
    <property type="entry name" value="RluA_PseudoU_synthase"/>
</dbReference>
<feature type="domain" description="RNA-binding S4" evidence="7">
    <location>
        <begin position="62"/>
        <end position="127"/>
    </location>
</feature>
<evidence type="ECO:0000313" key="8">
    <source>
        <dbReference type="EMBL" id="KAF9621655.1"/>
    </source>
</evidence>
<dbReference type="GO" id="GO:0000455">
    <property type="term" value="P:enzyme-directed rRNA pseudouridine synthesis"/>
    <property type="evidence" value="ECO:0007669"/>
    <property type="project" value="TreeGrafter"/>
</dbReference>
<evidence type="ECO:0000313" key="9">
    <source>
        <dbReference type="Proteomes" id="UP000631114"/>
    </source>
</evidence>
<dbReference type="PANTHER" id="PTHR21600:SF87">
    <property type="entry name" value="RNA PSEUDOURIDYLATE SYNTHASE DOMAIN-CONTAINING PROTEIN 1"/>
    <property type="match status" value="1"/>
</dbReference>
<dbReference type="EC" id="5.4.99.-" evidence="6"/>
<dbReference type="InterPro" id="IPR006145">
    <property type="entry name" value="PsdUridine_synth_RsuA/RluA"/>
</dbReference>
<dbReference type="Gene3D" id="3.30.2350.10">
    <property type="entry name" value="Pseudouridine synthase"/>
    <property type="match status" value="1"/>
</dbReference>
<name>A0A835M726_9MAGN</name>
<dbReference type="GO" id="GO:0009982">
    <property type="term" value="F:pseudouridine synthase activity"/>
    <property type="evidence" value="ECO:0007669"/>
    <property type="project" value="InterPro"/>
</dbReference>
<evidence type="ECO:0000256" key="5">
    <source>
        <dbReference type="PROSITE-ProRule" id="PRU00182"/>
    </source>
</evidence>
<dbReference type="InterPro" id="IPR006225">
    <property type="entry name" value="PsdUridine_synth_RluC/D"/>
</dbReference>
<comment type="caution">
    <text evidence="8">The sequence shown here is derived from an EMBL/GenBank/DDBJ whole genome shotgun (WGS) entry which is preliminary data.</text>
</comment>
<organism evidence="8 9">
    <name type="scientific">Coptis chinensis</name>
    <dbReference type="NCBI Taxonomy" id="261450"/>
    <lineage>
        <taxon>Eukaryota</taxon>
        <taxon>Viridiplantae</taxon>
        <taxon>Streptophyta</taxon>
        <taxon>Embryophyta</taxon>
        <taxon>Tracheophyta</taxon>
        <taxon>Spermatophyta</taxon>
        <taxon>Magnoliopsida</taxon>
        <taxon>Ranunculales</taxon>
        <taxon>Ranunculaceae</taxon>
        <taxon>Coptidoideae</taxon>
        <taxon>Coptis</taxon>
    </lineage>
</organism>
<evidence type="ECO:0000259" key="7">
    <source>
        <dbReference type="SMART" id="SM00363"/>
    </source>
</evidence>
<dbReference type="CDD" id="cd00165">
    <property type="entry name" value="S4"/>
    <property type="match status" value="1"/>
</dbReference>
<evidence type="ECO:0000256" key="4">
    <source>
        <dbReference type="PIRSR" id="PIRSR606225-1"/>
    </source>
</evidence>
<dbReference type="AlphaFoldDB" id="A0A835M726"/>
<dbReference type="InterPro" id="IPR020103">
    <property type="entry name" value="PsdUridine_synth_cat_dom_sf"/>
</dbReference>
<comment type="function">
    <text evidence="6">Responsible for synthesis of pseudouridine from uracil.</text>
</comment>
<evidence type="ECO:0000256" key="3">
    <source>
        <dbReference type="ARBA" id="ARBA00023235"/>
    </source>
</evidence>
<dbReference type="SUPFAM" id="SSF55120">
    <property type="entry name" value="Pseudouridine synthase"/>
    <property type="match status" value="1"/>
</dbReference>
<keyword evidence="9" id="KW-1185">Reference proteome</keyword>
<dbReference type="PROSITE" id="PS50889">
    <property type="entry name" value="S4"/>
    <property type="match status" value="1"/>
</dbReference>
<dbReference type="Pfam" id="PF01479">
    <property type="entry name" value="S4"/>
    <property type="match status" value="1"/>
</dbReference>
<proteinExistence type="inferred from homology"/>
<protein>
    <recommendedName>
        <fullName evidence="6">Pseudouridine synthase</fullName>
        <ecNumber evidence="6">5.4.99.-</ecNumber>
    </recommendedName>
</protein>
<feature type="active site" evidence="4">
    <location>
        <position position="215"/>
    </location>
</feature>
<comment type="similarity">
    <text evidence="2 6">Belongs to the pseudouridine synthase RluA family.</text>
</comment>
<keyword evidence="3 6" id="KW-0413">Isomerase</keyword>
<comment type="catalytic activity">
    <reaction evidence="1 6">
        <text>a uridine in RNA = a pseudouridine in RNA</text>
        <dbReference type="Rhea" id="RHEA:48348"/>
        <dbReference type="Rhea" id="RHEA-COMP:12068"/>
        <dbReference type="Rhea" id="RHEA-COMP:12069"/>
        <dbReference type="ChEBI" id="CHEBI:65314"/>
        <dbReference type="ChEBI" id="CHEBI:65315"/>
    </reaction>
</comment>
<dbReference type="PANTHER" id="PTHR21600">
    <property type="entry name" value="MITOCHONDRIAL RNA PSEUDOURIDINE SYNTHASE"/>
    <property type="match status" value="1"/>
</dbReference>
<dbReference type="Proteomes" id="UP000631114">
    <property type="component" value="Unassembled WGS sequence"/>
</dbReference>
<dbReference type="GO" id="GO:0003723">
    <property type="term" value="F:RNA binding"/>
    <property type="evidence" value="ECO:0007669"/>
    <property type="project" value="UniProtKB-KW"/>
</dbReference>
<dbReference type="InterPro" id="IPR036986">
    <property type="entry name" value="S4_RNA-bd_sf"/>
</dbReference>
<accession>A0A835M726</accession>
<dbReference type="SUPFAM" id="SSF55174">
    <property type="entry name" value="Alpha-L RNA-binding motif"/>
    <property type="match status" value="1"/>
</dbReference>
<gene>
    <name evidence="8" type="ORF">IFM89_025566</name>
</gene>
<sequence>MFALTCSPSSSAKALRIKKTTKPTLGLLRVFSSQEPVTGGESGNYAGVQLQETVENNGSSKARIDSWISSRISNVSRARVQSSIRAGLVTVNGRIIDKVSHVIRGGDKVNCTISELQPLRAEPEDIPLDIVFEDAHVLVVNKPAHMVVHPAPGNANGTLVNGILHHCALPNISSNSILSDLDDDSDAEFTGSHDDRSSSMEIGSSIRPGIVHRLDKGTSGLLVVAKDEYSHAHLSEQFKQHTIHRVYISLTSGVPTTLSGRVEVPIGRDINNRIRMAAIPCPSVSRQVIEVLAGGGSALVEWRLETGRTHQIRAHAKYLGIPLLGDEVYGGTKSMALSLLQPRISSSHRADLTKLVSMFKHPHTGERIKFSCAPPTDFVETLSLLRNMGSKKTAIPWLCKCFNQNLPEGLLAPSCSDGYSLAS</sequence>
<dbReference type="Pfam" id="PF00849">
    <property type="entry name" value="PseudoU_synth_2"/>
    <property type="match status" value="1"/>
</dbReference>
<evidence type="ECO:0000256" key="1">
    <source>
        <dbReference type="ARBA" id="ARBA00000073"/>
    </source>
</evidence>
<dbReference type="InterPro" id="IPR002942">
    <property type="entry name" value="S4_RNA-bd"/>
</dbReference>
<dbReference type="SMART" id="SM00363">
    <property type="entry name" value="S4"/>
    <property type="match status" value="1"/>
</dbReference>
<reference evidence="8 9" key="1">
    <citation type="submission" date="2020-10" db="EMBL/GenBank/DDBJ databases">
        <title>The Coptis chinensis genome and diversification of protoberbering-type alkaloids.</title>
        <authorList>
            <person name="Wang B."/>
            <person name="Shu S."/>
            <person name="Song C."/>
            <person name="Liu Y."/>
        </authorList>
    </citation>
    <scope>NUCLEOTIDE SEQUENCE [LARGE SCALE GENOMIC DNA]</scope>
    <source>
        <strain evidence="8">HL-2020</strain>
        <tissue evidence="8">Leaf</tissue>
    </source>
</reference>
<dbReference type="Gene3D" id="3.10.290.10">
    <property type="entry name" value="RNA-binding S4 domain"/>
    <property type="match status" value="1"/>
</dbReference>
<dbReference type="CDD" id="cd02869">
    <property type="entry name" value="PseudoU_synth_RluA_like"/>
    <property type="match status" value="1"/>
</dbReference>
<dbReference type="OrthoDB" id="418349at2759"/>
<keyword evidence="5" id="KW-0694">RNA-binding</keyword>
<evidence type="ECO:0000256" key="2">
    <source>
        <dbReference type="ARBA" id="ARBA00010876"/>
    </source>
</evidence>
<dbReference type="NCBIfam" id="TIGR00005">
    <property type="entry name" value="rluA_subfam"/>
    <property type="match status" value="1"/>
</dbReference>
<dbReference type="InterPro" id="IPR006224">
    <property type="entry name" value="PsdUridine_synth_RluA-like_CS"/>
</dbReference>
<dbReference type="PROSITE" id="PS01129">
    <property type="entry name" value="PSI_RLU"/>
    <property type="match status" value="1"/>
</dbReference>
<evidence type="ECO:0000256" key="6">
    <source>
        <dbReference type="RuleBase" id="RU362028"/>
    </source>
</evidence>
<dbReference type="EMBL" id="JADFTS010000002">
    <property type="protein sequence ID" value="KAF9621655.1"/>
    <property type="molecule type" value="Genomic_DNA"/>
</dbReference>